<comment type="caution">
    <text evidence="3">The sequence shown here is derived from an EMBL/GenBank/DDBJ whole genome shotgun (WGS) entry which is preliminary data.</text>
</comment>
<dbReference type="AlphaFoldDB" id="A0A8H3UUL0"/>
<proteinExistence type="predicted"/>
<dbReference type="PANTHER" id="PTHR45657">
    <property type="entry name" value="CRAL-TRIO DOMAIN-CONTAINING PROTEIN YKL091C-RELATED"/>
    <property type="match status" value="1"/>
</dbReference>
<feature type="compositionally biased region" description="Low complexity" evidence="1">
    <location>
        <begin position="456"/>
        <end position="467"/>
    </location>
</feature>
<dbReference type="InterPro" id="IPR011074">
    <property type="entry name" value="CRAL/TRIO_N_dom"/>
</dbReference>
<dbReference type="InterPro" id="IPR001251">
    <property type="entry name" value="CRAL-TRIO_dom"/>
</dbReference>
<dbReference type="PROSITE" id="PS50191">
    <property type="entry name" value="CRAL_TRIO"/>
    <property type="match status" value="1"/>
</dbReference>
<feature type="region of interest" description="Disordered" evidence="1">
    <location>
        <begin position="375"/>
        <end position="404"/>
    </location>
</feature>
<evidence type="ECO:0000313" key="5">
    <source>
        <dbReference type="Proteomes" id="UP000447873"/>
    </source>
</evidence>
<dbReference type="SMART" id="SM00516">
    <property type="entry name" value="SEC14"/>
    <property type="match status" value="1"/>
</dbReference>
<dbReference type="Proteomes" id="UP000447873">
    <property type="component" value="Unassembled WGS sequence"/>
</dbReference>
<dbReference type="PANTHER" id="PTHR45657:SF3">
    <property type="entry name" value="TRANSPORTER, PUTATIVE (AFU_ORTHOLOGUE AFUA_5G09260)-RELATED"/>
    <property type="match status" value="1"/>
</dbReference>
<dbReference type="EMBL" id="WNWS01000152">
    <property type="protein sequence ID" value="KAE9977507.1"/>
    <property type="molecule type" value="Genomic_DNA"/>
</dbReference>
<dbReference type="Pfam" id="PF00650">
    <property type="entry name" value="CRAL_TRIO"/>
    <property type="match status" value="1"/>
</dbReference>
<dbReference type="SUPFAM" id="SSF52087">
    <property type="entry name" value="CRAL/TRIO domain"/>
    <property type="match status" value="1"/>
</dbReference>
<protein>
    <recommendedName>
        <fullName evidence="2">CRAL-TRIO domain-containing protein</fullName>
    </recommendedName>
</protein>
<evidence type="ECO:0000313" key="4">
    <source>
        <dbReference type="EMBL" id="KAE9984303.1"/>
    </source>
</evidence>
<feature type="compositionally biased region" description="Polar residues" evidence="1">
    <location>
        <begin position="430"/>
        <end position="448"/>
    </location>
</feature>
<dbReference type="Proteomes" id="UP000490939">
    <property type="component" value="Unassembled WGS sequence"/>
</dbReference>
<feature type="domain" description="CRAL-TRIO" evidence="2">
    <location>
        <begin position="99"/>
        <end position="289"/>
    </location>
</feature>
<keyword evidence="6" id="KW-1185">Reference proteome</keyword>
<dbReference type="InterPro" id="IPR051026">
    <property type="entry name" value="PI/PC_transfer"/>
</dbReference>
<dbReference type="SMART" id="SM01100">
    <property type="entry name" value="CRAL_TRIO_N"/>
    <property type="match status" value="1"/>
</dbReference>
<evidence type="ECO:0000313" key="3">
    <source>
        <dbReference type="EMBL" id="KAE9977507.1"/>
    </source>
</evidence>
<feature type="compositionally biased region" description="Polar residues" evidence="1">
    <location>
        <begin position="375"/>
        <end position="389"/>
    </location>
</feature>
<dbReference type="Pfam" id="PF03765">
    <property type="entry name" value="CRAL_TRIO_N"/>
    <property type="match status" value="1"/>
</dbReference>
<dbReference type="InterPro" id="IPR036865">
    <property type="entry name" value="CRAL-TRIO_dom_sf"/>
</dbReference>
<dbReference type="InterPro" id="IPR036273">
    <property type="entry name" value="CRAL/TRIO_N_dom_sf"/>
</dbReference>
<evidence type="ECO:0000313" key="6">
    <source>
        <dbReference type="Proteomes" id="UP000490939"/>
    </source>
</evidence>
<dbReference type="SUPFAM" id="SSF46938">
    <property type="entry name" value="CRAL/TRIO N-terminal domain"/>
    <property type="match status" value="1"/>
</dbReference>
<accession>A0A8H3UUL0</accession>
<reference evidence="3 5" key="1">
    <citation type="submission" date="2018-12" db="EMBL/GenBank/DDBJ databases">
        <title>Venturia inaequalis Genome Resource.</title>
        <authorList>
            <person name="Lichtner F.J."/>
        </authorList>
    </citation>
    <scope>NUCLEOTIDE SEQUENCE [LARGE SCALE GENOMIC DNA]</scope>
    <source>
        <strain evidence="3 5">120213</strain>
        <strain evidence="4 6">DMI_063113</strain>
    </source>
</reference>
<dbReference type="CDD" id="cd00170">
    <property type="entry name" value="SEC14"/>
    <property type="match status" value="1"/>
</dbReference>
<gene>
    <name evidence="4" type="ORF">EG327_005064</name>
    <name evidence="3" type="ORF">EG328_002014</name>
</gene>
<name>A0A8H3UUL0_VENIN</name>
<organism evidence="3 5">
    <name type="scientific">Venturia inaequalis</name>
    <name type="common">Apple scab fungus</name>
    <dbReference type="NCBI Taxonomy" id="5025"/>
    <lineage>
        <taxon>Eukaryota</taxon>
        <taxon>Fungi</taxon>
        <taxon>Dikarya</taxon>
        <taxon>Ascomycota</taxon>
        <taxon>Pezizomycotina</taxon>
        <taxon>Dothideomycetes</taxon>
        <taxon>Pleosporomycetidae</taxon>
        <taxon>Venturiales</taxon>
        <taxon>Venturiaceae</taxon>
        <taxon>Venturia</taxon>
    </lineage>
</organism>
<feature type="region of interest" description="Disordered" evidence="1">
    <location>
        <begin position="416"/>
        <end position="468"/>
    </location>
</feature>
<dbReference type="EMBL" id="WNWR01000297">
    <property type="protein sequence ID" value="KAE9984303.1"/>
    <property type="molecule type" value="Genomic_DNA"/>
</dbReference>
<dbReference type="Gene3D" id="1.10.8.20">
    <property type="entry name" value="N-terminal domain of phosphatidylinositol transfer protein sec14p"/>
    <property type="match status" value="1"/>
</dbReference>
<evidence type="ECO:0000256" key="1">
    <source>
        <dbReference type="SAM" id="MobiDB-lite"/>
    </source>
</evidence>
<evidence type="ECO:0000259" key="2">
    <source>
        <dbReference type="PROSITE" id="PS50191"/>
    </source>
</evidence>
<dbReference type="Gene3D" id="3.40.525.10">
    <property type="entry name" value="CRAL-TRIO lipid binding domain"/>
    <property type="match status" value="1"/>
</dbReference>
<sequence>MAELTKVDSFQYPNGHLGHLSDDQQRALDEFRVLCEKEGYYTIKVEGGKPASHDDETLLRYLRARKFVPKEALTQFKATEDWRKENHLEELYDTIDVKEYDETRRLYPQWTGRRDRRGIPLYVFEVAPLNSKALNAYEKSVSKKAHTESKVPSKMLRLFALYENLTRFVLPLCTAIKDRPHPETPVSQSNNIVDINNVGLKQFWNLKSHMQDASTLATAYYPETLDRIFVIGAPSFFPTVWSWVKRWFDPITVSKIFILSSADMTPTLEKYIAIENIPKKYGGTLEYEFGMLPMLEEEIASQLKWIDSTADMQNGYKSYPTGPIKWRASSATTMEAVAVGSENGKKRERAIATVETSFDDVHGISRVNTRIDWSLQKTQSTSGRATQPTDDGDPNFGSELRDPSFDETDAVAGAAQANNTTTLPARPLDTGNNDIPPSATQPRTGTSDTRLEQQDGTHASGTAASATPYNVTYGQHDKASTIEPSTVGQAPKDVHVHLPNSDGGSSQAPGYLAQAQNMAAKVVASAAGVVGLGGEEKKGAVKEEGRADVKDDRVDGVKDEVVEEYLRAKVVAENKA</sequence>